<keyword evidence="11" id="KW-0282">Flagellum</keyword>
<dbReference type="GO" id="GO:0045892">
    <property type="term" value="P:negative regulation of DNA-templated transcription"/>
    <property type="evidence" value="ECO:0007669"/>
    <property type="project" value="InterPro"/>
</dbReference>
<dbReference type="InterPro" id="IPR035890">
    <property type="entry name" value="Anti-sigma-28_factor_FlgM_sf"/>
</dbReference>
<evidence type="ECO:0000256" key="6">
    <source>
        <dbReference type="ARBA" id="ARBA00023163"/>
    </source>
</evidence>
<evidence type="ECO:0000259" key="10">
    <source>
        <dbReference type="Pfam" id="PF04316"/>
    </source>
</evidence>
<name>A0A235CMK1_9GAMM</name>
<keyword evidence="4" id="KW-1005">Bacterial flagellum biogenesis</keyword>
<evidence type="ECO:0000313" key="12">
    <source>
        <dbReference type="EMBL" id="TDW60213.1"/>
    </source>
</evidence>
<evidence type="ECO:0000256" key="2">
    <source>
        <dbReference type="ARBA" id="ARBA00017823"/>
    </source>
</evidence>
<feature type="domain" description="Anti-sigma-28 factor FlgM C-terminal" evidence="10">
    <location>
        <begin position="37"/>
        <end position="86"/>
    </location>
</feature>
<keyword evidence="3" id="KW-0678">Repressor</keyword>
<dbReference type="AlphaFoldDB" id="A0A235CMK1"/>
<evidence type="ECO:0000256" key="3">
    <source>
        <dbReference type="ARBA" id="ARBA00022491"/>
    </source>
</evidence>
<keyword evidence="5" id="KW-0805">Transcription regulation</keyword>
<evidence type="ECO:0000313" key="13">
    <source>
        <dbReference type="Proteomes" id="UP000243640"/>
    </source>
</evidence>
<comment type="caution">
    <text evidence="11">The sequence shown here is derived from an EMBL/GenBank/DDBJ whole genome shotgun (WGS) entry which is preliminary data.</text>
</comment>
<dbReference type="InterPro" id="IPR031316">
    <property type="entry name" value="FlgM_C"/>
</dbReference>
<dbReference type="Proteomes" id="UP000243640">
    <property type="component" value="Unassembled WGS sequence"/>
</dbReference>
<reference evidence="12 14" key="2">
    <citation type="submission" date="2019-03" db="EMBL/GenBank/DDBJ databases">
        <title>Genomic Encyclopedia of Archaeal and Bacterial Type Strains, Phase II (KMG-II): from individual species to whole genera.</title>
        <authorList>
            <person name="Goeker M."/>
        </authorList>
    </citation>
    <scope>NUCLEOTIDE SEQUENCE [LARGE SCALE GENOMIC DNA]</scope>
    <source>
        <strain evidence="12 14">DSM 15594</strain>
    </source>
</reference>
<keyword evidence="6" id="KW-0804">Transcription</keyword>
<dbReference type="GO" id="GO:0044781">
    <property type="term" value="P:bacterial-type flagellum organization"/>
    <property type="evidence" value="ECO:0007669"/>
    <property type="project" value="UniProtKB-KW"/>
</dbReference>
<dbReference type="SUPFAM" id="SSF101498">
    <property type="entry name" value="Anti-sigma factor FlgM"/>
    <property type="match status" value="1"/>
</dbReference>
<dbReference type="InterPro" id="IPR007412">
    <property type="entry name" value="FlgM"/>
</dbReference>
<evidence type="ECO:0000256" key="5">
    <source>
        <dbReference type="ARBA" id="ARBA00023015"/>
    </source>
</evidence>
<dbReference type="Proteomes" id="UP000295058">
    <property type="component" value="Unassembled WGS sequence"/>
</dbReference>
<protein>
    <recommendedName>
        <fullName evidence="2">Negative regulator of flagellin synthesis</fullName>
    </recommendedName>
    <alternativeName>
        <fullName evidence="8">Anti-sigma-28 factor</fullName>
    </alternativeName>
</protein>
<feature type="region of interest" description="Disordered" evidence="9">
    <location>
        <begin position="1"/>
        <end position="38"/>
    </location>
</feature>
<proteinExistence type="inferred from homology"/>
<sequence length="91" mass="10090">MKVSPHRITSLSQVSQRDMPASNTGKTQAAPKEQTAFSPELGMLQQARDKLDAMPDVDLEKVARLRQAIANNELPLDLDALSQAVLELHRR</sequence>
<accession>A0A235CMK1</accession>
<feature type="compositionally biased region" description="Polar residues" evidence="9">
    <location>
        <begin position="7"/>
        <end position="27"/>
    </location>
</feature>
<dbReference type="NCBIfam" id="TIGR03824">
    <property type="entry name" value="FlgM_jcvi"/>
    <property type="match status" value="1"/>
</dbReference>
<dbReference type="OrthoDB" id="6401214at2"/>
<evidence type="ECO:0000256" key="8">
    <source>
        <dbReference type="ARBA" id="ARBA00030117"/>
    </source>
</evidence>
<evidence type="ECO:0000256" key="7">
    <source>
        <dbReference type="ARBA" id="ARBA00024739"/>
    </source>
</evidence>
<keyword evidence="14" id="KW-1185">Reference proteome</keyword>
<comment type="function">
    <text evidence="7">Responsible for the coupling of flagellin expression to flagellar assembly by preventing expression of the flagellin genes when a component of the middle class of proteins is defective. It negatively regulates flagellar genes by inhibiting the activity of FliA by directly binding to FliA.</text>
</comment>
<evidence type="ECO:0000256" key="4">
    <source>
        <dbReference type="ARBA" id="ARBA00022795"/>
    </source>
</evidence>
<organism evidence="11 13">
    <name type="scientific">Oceanimonas baumannii</name>
    <dbReference type="NCBI Taxonomy" id="129578"/>
    <lineage>
        <taxon>Bacteria</taxon>
        <taxon>Pseudomonadati</taxon>
        <taxon>Pseudomonadota</taxon>
        <taxon>Gammaproteobacteria</taxon>
        <taxon>Aeromonadales</taxon>
        <taxon>Aeromonadaceae</taxon>
        <taxon>Oceanimonas</taxon>
    </lineage>
</organism>
<evidence type="ECO:0000313" key="11">
    <source>
        <dbReference type="EMBL" id="OYD25780.1"/>
    </source>
</evidence>
<dbReference type="RefSeq" id="WP_094276969.1">
    <property type="nucleotide sequence ID" value="NZ_NQJF01000002.1"/>
</dbReference>
<keyword evidence="11" id="KW-0969">Cilium</keyword>
<comment type="similarity">
    <text evidence="1">Belongs to the FlgM family.</text>
</comment>
<dbReference type="Pfam" id="PF04316">
    <property type="entry name" value="FlgM"/>
    <property type="match status" value="1"/>
</dbReference>
<evidence type="ECO:0000256" key="9">
    <source>
        <dbReference type="SAM" id="MobiDB-lite"/>
    </source>
</evidence>
<reference evidence="11 13" key="1">
    <citation type="submission" date="2017-08" db="EMBL/GenBank/DDBJ databases">
        <title>Draft Genome Sequence of the Marine Bacterium Oceanimonas baumannii ATCC 700832.</title>
        <authorList>
            <person name="Mcclelland W.D."/>
            <person name="Brennan M.A."/>
            <person name="Trachtenberg A.M."/>
            <person name="Maclea K.S."/>
        </authorList>
    </citation>
    <scope>NUCLEOTIDE SEQUENCE [LARGE SCALE GENOMIC DNA]</scope>
    <source>
        <strain evidence="11 13">ATCC 700832</strain>
    </source>
</reference>
<dbReference type="EMBL" id="SODO01000003">
    <property type="protein sequence ID" value="TDW60213.1"/>
    <property type="molecule type" value="Genomic_DNA"/>
</dbReference>
<gene>
    <name evidence="11" type="primary">flgM</name>
    <name evidence="11" type="ORF">B6S09_02755</name>
    <name evidence="12" type="ORF">LY04_01208</name>
</gene>
<evidence type="ECO:0000313" key="14">
    <source>
        <dbReference type="Proteomes" id="UP000295058"/>
    </source>
</evidence>
<evidence type="ECO:0000256" key="1">
    <source>
        <dbReference type="ARBA" id="ARBA00005322"/>
    </source>
</evidence>
<dbReference type="EMBL" id="NQJF01000002">
    <property type="protein sequence ID" value="OYD25780.1"/>
    <property type="molecule type" value="Genomic_DNA"/>
</dbReference>
<keyword evidence="11" id="KW-0966">Cell projection</keyword>